<gene>
    <name evidence="2" type="ORF">ASPBRDRAFT_195768</name>
</gene>
<sequence>MSVFGGSSRKDNLSQHYRTSSASFPLKNPPQRVDTPSSDIPSPLDAPPIIGTPHVERRVTSRLESTLFSHNSPLIYHNIFAKIMTKVIGFVVRSHQESHSINCLRGPSP</sequence>
<keyword evidence="3" id="KW-1185">Reference proteome</keyword>
<dbReference type="Proteomes" id="UP000184499">
    <property type="component" value="Unassembled WGS sequence"/>
</dbReference>
<dbReference type="VEuPathDB" id="FungiDB:ASPBRDRAFT_195768"/>
<name>A0A1L9UIU9_ASPBC</name>
<dbReference type="STRING" id="767769.A0A1L9UIU9"/>
<dbReference type="RefSeq" id="XP_067478849.1">
    <property type="nucleotide sequence ID" value="XM_067620899.1"/>
</dbReference>
<organism evidence="2 3">
    <name type="scientific">Aspergillus brasiliensis (strain CBS 101740 / IMI 381727 / IBT 21946)</name>
    <dbReference type="NCBI Taxonomy" id="767769"/>
    <lineage>
        <taxon>Eukaryota</taxon>
        <taxon>Fungi</taxon>
        <taxon>Dikarya</taxon>
        <taxon>Ascomycota</taxon>
        <taxon>Pezizomycotina</taxon>
        <taxon>Eurotiomycetes</taxon>
        <taxon>Eurotiomycetidae</taxon>
        <taxon>Eurotiales</taxon>
        <taxon>Aspergillaceae</taxon>
        <taxon>Aspergillus</taxon>
        <taxon>Aspergillus subgen. Circumdati</taxon>
    </lineage>
</organism>
<dbReference type="EMBL" id="KV878684">
    <property type="protein sequence ID" value="OJJ71601.1"/>
    <property type="molecule type" value="Genomic_DNA"/>
</dbReference>
<feature type="compositionally biased region" description="Polar residues" evidence="1">
    <location>
        <begin position="14"/>
        <end position="23"/>
    </location>
</feature>
<protein>
    <submittedName>
        <fullName evidence="2">Uncharacterized protein</fullName>
    </submittedName>
</protein>
<evidence type="ECO:0000313" key="3">
    <source>
        <dbReference type="Proteomes" id="UP000184499"/>
    </source>
</evidence>
<dbReference type="AlphaFoldDB" id="A0A1L9UIU9"/>
<evidence type="ECO:0000256" key="1">
    <source>
        <dbReference type="SAM" id="MobiDB-lite"/>
    </source>
</evidence>
<reference evidence="3" key="1">
    <citation type="journal article" date="2017" name="Genome Biol.">
        <title>Comparative genomics reveals high biological diversity and specific adaptations in the industrially and medically important fungal genus Aspergillus.</title>
        <authorList>
            <person name="de Vries R.P."/>
            <person name="Riley R."/>
            <person name="Wiebenga A."/>
            <person name="Aguilar-Osorio G."/>
            <person name="Amillis S."/>
            <person name="Uchima C.A."/>
            <person name="Anderluh G."/>
            <person name="Asadollahi M."/>
            <person name="Askin M."/>
            <person name="Barry K."/>
            <person name="Battaglia E."/>
            <person name="Bayram O."/>
            <person name="Benocci T."/>
            <person name="Braus-Stromeyer S.A."/>
            <person name="Caldana C."/>
            <person name="Canovas D."/>
            <person name="Cerqueira G.C."/>
            <person name="Chen F."/>
            <person name="Chen W."/>
            <person name="Choi C."/>
            <person name="Clum A."/>
            <person name="Dos Santos R.A."/>
            <person name="Damasio A.R."/>
            <person name="Diallinas G."/>
            <person name="Emri T."/>
            <person name="Fekete E."/>
            <person name="Flipphi M."/>
            <person name="Freyberg S."/>
            <person name="Gallo A."/>
            <person name="Gournas C."/>
            <person name="Habgood R."/>
            <person name="Hainaut M."/>
            <person name="Harispe M.L."/>
            <person name="Henrissat B."/>
            <person name="Hilden K.S."/>
            <person name="Hope R."/>
            <person name="Hossain A."/>
            <person name="Karabika E."/>
            <person name="Karaffa L."/>
            <person name="Karanyi Z."/>
            <person name="Krasevec N."/>
            <person name="Kuo A."/>
            <person name="Kusch H."/>
            <person name="LaButti K."/>
            <person name="Lagendijk E.L."/>
            <person name="Lapidus A."/>
            <person name="Levasseur A."/>
            <person name="Lindquist E."/>
            <person name="Lipzen A."/>
            <person name="Logrieco A.F."/>
            <person name="MacCabe A."/>
            <person name="Maekelae M.R."/>
            <person name="Malavazi I."/>
            <person name="Melin P."/>
            <person name="Meyer V."/>
            <person name="Mielnichuk N."/>
            <person name="Miskei M."/>
            <person name="Molnar A.P."/>
            <person name="Mule G."/>
            <person name="Ngan C.Y."/>
            <person name="Orejas M."/>
            <person name="Orosz E."/>
            <person name="Ouedraogo J.P."/>
            <person name="Overkamp K.M."/>
            <person name="Park H.-S."/>
            <person name="Perrone G."/>
            <person name="Piumi F."/>
            <person name="Punt P.J."/>
            <person name="Ram A.F."/>
            <person name="Ramon A."/>
            <person name="Rauscher S."/>
            <person name="Record E."/>
            <person name="Riano-Pachon D.M."/>
            <person name="Robert V."/>
            <person name="Roehrig J."/>
            <person name="Ruller R."/>
            <person name="Salamov A."/>
            <person name="Salih N.S."/>
            <person name="Samson R.A."/>
            <person name="Sandor E."/>
            <person name="Sanguinetti M."/>
            <person name="Schuetze T."/>
            <person name="Sepcic K."/>
            <person name="Shelest E."/>
            <person name="Sherlock G."/>
            <person name="Sophianopoulou V."/>
            <person name="Squina F.M."/>
            <person name="Sun H."/>
            <person name="Susca A."/>
            <person name="Todd R.B."/>
            <person name="Tsang A."/>
            <person name="Unkles S.E."/>
            <person name="van de Wiele N."/>
            <person name="van Rossen-Uffink D."/>
            <person name="Oliveira J.V."/>
            <person name="Vesth T.C."/>
            <person name="Visser J."/>
            <person name="Yu J.-H."/>
            <person name="Zhou M."/>
            <person name="Andersen M.R."/>
            <person name="Archer D.B."/>
            <person name="Baker S.E."/>
            <person name="Benoit I."/>
            <person name="Brakhage A.A."/>
            <person name="Braus G.H."/>
            <person name="Fischer R."/>
            <person name="Frisvad J.C."/>
            <person name="Goldman G.H."/>
            <person name="Houbraken J."/>
            <person name="Oakley B."/>
            <person name="Pocsi I."/>
            <person name="Scazzocchio C."/>
            <person name="Seiboth B."/>
            <person name="vanKuyk P.A."/>
            <person name="Wortman J."/>
            <person name="Dyer P.S."/>
            <person name="Grigoriev I.V."/>
        </authorList>
    </citation>
    <scope>NUCLEOTIDE SEQUENCE [LARGE SCALE GENOMIC DNA]</scope>
    <source>
        <strain evidence="3">CBS 101740 / IMI 381727 / IBT 21946</strain>
    </source>
</reference>
<accession>A0A1L9UIU9</accession>
<feature type="region of interest" description="Disordered" evidence="1">
    <location>
        <begin position="1"/>
        <end position="53"/>
    </location>
</feature>
<evidence type="ECO:0000313" key="2">
    <source>
        <dbReference type="EMBL" id="OJJ71601.1"/>
    </source>
</evidence>
<dbReference type="GeneID" id="93573387"/>
<proteinExistence type="predicted"/>